<feature type="region of interest" description="Disordered" evidence="1">
    <location>
        <begin position="115"/>
        <end position="140"/>
    </location>
</feature>
<name>A0A0K1NHQ9_9BACT</name>
<evidence type="ECO:0000313" key="3">
    <source>
        <dbReference type="EMBL" id="QUB87577.1"/>
    </source>
</evidence>
<dbReference type="EMBL" id="CP072370">
    <property type="protein sequence ID" value="QUB87577.1"/>
    <property type="molecule type" value="Genomic_DNA"/>
</dbReference>
<dbReference type="EMBL" id="CP012074">
    <property type="protein sequence ID" value="AKU68619.1"/>
    <property type="molecule type" value="Genomic_DNA"/>
</dbReference>
<organism evidence="2 4">
    <name type="scientific">Prevotella fusca JCM 17724</name>
    <dbReference type="NCBI Taxonomy" id="1236517"/>
    <lineage>
        <taxon>Bacteria</taxon>
        <taxon>Pseudomonadati</taxon>
        <taxon>Bacteroidota</taxon>
        <taxon>Bacteroidia</taxon>
        <taxon>Bacteroidales</taxon>
        <taxon>Prevotellaceae</taxon>
        <taxon>Prevotella</taxon>
    </lineage>
</organism>
<keyword evidence="5" id="KW-1185">Reference proteome</keyword>
<feature type="compositionally biased region" description="Low complexity" evidence="1">
    <location>
        <begin position="120"/>
        <end position="132"/>
    </location>
</feature>
<evidence type="ECO:0000313" key="2">
    <source>
        <dbReference type="EMBL" id="AKU68619.1"/>
    </source>
</evidence>
<evidence type="ECO:0000313" key="4">
    <source>
        <dbReference type="Proteomes" id="UP000060345"/>
    </source>
</evidence>
<gene>
    <name evidence="2" type="ORF">ADJ77_01880</name>
    <name evidence="3" type="ORF">J5A51_09030</name>
</gene>
<reference evidence="2 4" key="1">
    <citation type="submission" date="2015-07" db="EMBL/GenBank/DDBJ databases">
        <authorList>
            <person name="Noorani M."/>
        </authorList>
    </citation>
    <scope>NUCLEOTIDE SEQUENCE [LARGE SCALE GENOMIC DNA]</scope>
    <source>
        <strain evidence="2 4">W1435</strain>
    </source>
</reference>
<proteinExistence type="predicted"/>
<dbReference type="Proteomes" id="UP000060345">
    <property type="component" value="Chromosome 1"/>
</dbReference>
<dbReference type="RefSeq" id="WP_025078350.1">
    <property type="nucleotide sequence ID" value="NZ_BAKO01000013.1"/>
</dbReference>
<evidence type="ECO:0000256" key="1">
    <source>
        <dbReference type="SAM" id="MobiDB-lite"/>
    </source>
</evidence>
<reference evidence="3 5" key="2">
    <citation type="submission" date="2021-03" db="EMBL/GenBank/DDBJ databases">
        <title>Human Oral Microbial Genomes.</title>
        <authorList>
            <person name="Johnston C.D."/>
            <person name="Chen T."/>
            <person name="Dewhirst F.E."/>
        </authorList>
    </citation>
    <scope>NUCLEOTIDE SEQUENCE [LARGE SCALE GENOMIC DNA]</scope>
    <source>
        <strain evidence="3 5">W1435</strain>
    </source>
</reference>
<accession>A0A0K1NHQ9</accession>
<dbReference type="KEGG" id="pfus:ADJ77_01880"/>
<evidence type="ECO:0000313" key="5">
    <source>
        <dbReference type="Proteomes" id="UP000682005"/>
    </source>
</evidence>
<dbReference type="AlphaFoldDB" id="A0A0K1NHQ9"/>
<sequence>MTAVVLNQTETMTEEARREYSRQLEKELFGDVQDNRETILPSKPKETIKKDDTVKLSKKEEKEQAREKFLSTLENVRYNDESKRLSLYTFDGRSNDMFWDMVLETRRKKLAGIVDEPVDNTPCNPTPTTTTNQSDPYQSDPMLRSLGLTGDEKEDNIKIQNSLLGLSGKWDKL</sequence>
<protein>
    <submittedName>
        <fullName evidence="2">Uncharacterized protein</fullName>
    </submittedName>
</protein>
<dbReference type="Proteomes" id="UP000682005">
    <property type="component" value="Chromosome 1"/>
</dbReference>